<evidence type="ECO:0008006" key="4">
    <source>
        <dbReference type="Google" id="ProtNLM"/>
    </source>
</evidence>
<name>A0ABQ6A1K3_9PROT</name>
<dbReference type="Proteomes" id="UP001156641">
    <property type="component" value="Unassembled WGS sequence"/>
</dbReference>
<reference evidence="3" key="1">
    <citation type="journal article" date="2019" name="Int. J. Syst. Evol. Microbiol.">
        <title>The Global Catalogue of Microorganisms (GCM) 10K type strain sequencing project: providing services to taxonomists for standard genome sequencing and annotation.</title>
        <authorList>
            <consortium name="The Broad Institute Genomics Platform"/>
            <consortium name="The Broad Institute Genome Sequencing Center for Infectious Disease"/>
            <person name="Wu L."/>
            <person name="Ma J."/>
        </authorList>
    </citation>
    <scope>NUCLEOTIDE SEQUENCE [LARGE SCALE GENOMIC DNA]</scope>
    <source>
        <strain evidence="3">NBRC 112502</strain>
    </source>
</reference>
<proteinExistence type="predicted"/>
<evidence type="ECO:0000313" key="2">
    <source>
        <dbReference type="EMBL" id="GLR65522.1"/>
    </source>
</evidence>
<feature type="transmembrane region" description="Helical" evidence="1">
    <location>
        <begin position="16"/>
        <end position="35"/>
    </location>
</feature>
<evidence type="ECO:0000256" key="1">
    <source>
        <dbReference type="SAM" id="Phobius"/>
    </source>
</evidence>
<dbReference type="EMBL" id="BSOS01000005">
    <property type="protein sequence ID" value="GLR65522.1"/>
    <property type="molecule type" value="Genomic_DNA"/>
</dbReference>
<organism evidence="2 3">
    <name type="scientific">Acidocella aquatica</name>
    <dbReference type="NCBI Taxonomy" id="1922313"/>
    <lineage>
        <taxon>Bacteria</taxon>
        <taxon>Pseudomonadati</taxon>
        <taxon>Pseudomonadota</taxon>
        <taxon>Alphaproteobacteria</taxon>
        <taxon>Acetobacterales</taxon>
        <taxon>Acidocellaceae</taxon>
        <taxon>Acidocella</taxon>
    </lineage>
</organism>
<keyword evidence="1" id="KW-0472">Membrane</keyword>
<keyword evidence="1" id="KW-0812">Transmembrane</keyword>
<evidence type="ECO:0000313" key="3">
    <source>
        <dbReference type="Proteomes" id="UP001156641"/>
    </source>
</evidence>
<keyword evidence="1" id="KW-1133">Transmembrane helix</keyword>
<accession>A0ABQ6A1K3</accession>
<sequence>MAWGRDQIQIMKISRAAPALLFVLILGLAGCVWYGPDGGYGAYGWGGGGWGEHGGGHEHGGGEEH</sequence>
<dbReference type="PROSITE" id="PS51257">
    <property type="entry name" value="PROKAR_LIPOPROTEIN"/>
    <property type="match status" value="1"/>
</dbReference>
<comment type="caution">
    <text evidence="2">The sequence shown here is derived from an EMBL/GenBank/DDBJ whole genome shotgun (WGS) entry which is preliminary data.</text>
</comment>
<keyword evidence="3" id="KW-1185">Reference proteome</keyword>
<gene>
    <name evidence="2" type="ORF">GCM10010909_02000</name>
</gene>
<protein>
    <recommendedName>
        <fullName evidence="4">Lipoprotein</fullName>
    </recommendedName>
</protein>